<accession>A0ABS5D9Z6</accession>
<organism evidence="2 3">
    <name type="scientific">Saccharopolyspora endophytica</name>
    <dbReference type="NCBI Taxonomy" id="543886"/>
    <lineage>
        <taxon>Bacteria</taxon>
        <taxon>Bacillati</taxon>
        <taxon>Actinomycetota</taxon>
        <taxon>Actinomycetes</taxon>
        <taxon>Pseudonocardiales</taxon>
        <taxon>Pseudonocardiaceae</taxon>
        <taxon>Saccharopolyspora</taxon>
    </lineage>
</organism>
<proteinExistence type="predicted"/>
<evidence type="ECO:0000256" key="1">
    <source>
        <dbReference type="SAM" id="MobiDB-lite"/>
    </source>
</evidence>
<dbReference type="EMBL" id="JAGPXE010000001">
    <property type="protein sequence ID" value="MBQ0923070.1"/>
    <property type="molecule type" value="Genomic_DNA"/>
</dbReference>
<dbReference type="Proteomes" id="UP000674084">
    <property type="component" value="Unassembled WGS sequence"/>
</dbReference>
<keyword evidence="3" id="KW-1185">Reference proteome</keyword>
<comment type="caution">
    <text evidence="2">The sequence shown here is derived from an EMBL/GenBank/DDBJ whole genome shotgun (WGS) entry which is preliminary data.</text>
</comment>
<feature type="compositionally biased region" description="Polar residues" evidence="1">
    <location>
        <begin position="63"/>
        <end position="76"/>
    </location>
</feature>
<evidence type="ECO:0000313" key="2">
    <source>
        <dbReference type="EMBL" id="MBQ0923070.1"/>
    </source>
</evidence>
<feature type="region of interest" description="Disordered" evidence="1">
    <location>
        <begin position="63"/>
        <end position="83"/>
    </location>
</feature>
<sequence length="104" mass="11463">MHHNVTTIDETIGQDPDRYSYEATVEAGGNVIRARVVRGPDVGRSQATVEVLARPRTWSQVTAQSPGSWFSKTSEPNRPGLNPSLELRPIVSNLINRAINILDL</sequence>
<protein>
    <submittedName>
        <fullName evidence="2">Uncharacterized protein</fullName>
    </submittedName>
</protein>
<reference evidence="2 3" key="1">
    <citation type="submission" date="2021-04" db="EMBL/GenBank/DDBJ databases">
        <title>Whole-genome sequencing of Saccharopolyspora endophytica KCTC 19397.</title>
        <authorList>
            <person name="Ay H."/>
            <person name="Saygin H."/>
            <person name="Sahin N."/>
        </authorList>
    </citation>
    <scope>NUCLEOTIDE SEQUENCE [LARGE SCALE GENOMIC DNA]</scope>
    <source>
        <strain evidence="2 3">KCTC 19397</strain>
    </source>
</reference>
<dbReference type="RefSeq" id="WP_210968536.1">
    <property type="nucleotide sequence ID" value="NZ_JAGPXE010000001.1"/>
</dbReference>
<name>A0ABS5D9Z6_9PSEU</name>
<gene>
    <name evidence="2" type="ORF">KBO27_03890</name>
</gene>
<evidence type="ECO:0000313" key="3">
    <source>
        <dbReference type="Proteomes" id="UP000674084"/>
    </source>
</evidence>